<evidence type="ECO:0000313" key="3">
    <source>
        <dbReference type="EMBL" id="TCL37662.1"/>
    </source>
</evidence>
<accession>A0A4R1PY10</accession>
<evidence type="ECO:0000313" key="4">
    <source>
        <dbReference type="Proteomes" id="UP000295063"/>
    </source>
</evidence>
<feature type="domain" description="CAAX prenyl protease 2/Lysostaphin resistance protein A-like" evidence="2">
    <location>
        <begin position="109"/>
        <end position="197"/>
    </location>
</feature>
<organism evidence="3 4">
    <name type="scientific">Anaerospora hongkongensis</name>
    <dbReference type="NCBI Taxonomy" id="244830"/>
    <lineage>
        <taxon>Bacteria</taxon>
        <taxon>Bacillati</taxon>
        <taxon>Bacillota</taxon>
        <taxon>Negativicutes</taxon>
        <taxon>Selenomonadales</taxon>
        <taxon>Sporomusaceae</taxon>
        <taxon>Anaerospora</taxon>
    </lineage>
</organism>
<name>A0A4R1PY10_9FIRM</name>
<dbReference type="Proteomes" id="UP000295063">
    <property type="component" value="Unassembled WGS sequence"/>
</dbReference>
<protein>
    <recommendedName>
        <fullName evidence="2">CAAX prenyl protease 2/Lysostaphin resistance protein A-like domain-containing protein</fullName>
    </recommendedName>
</protein>
<dbReference type="EMBL" id="SLUI01000005">
    <property type="protein sequence ID" value="TCL37662.1"/>
    <property type="molecule type" value="Genomic_DNA"/>
</dbReference>
<feature type="transmembrane region" description="Helical" evidence="1">
    <location>
        <begin position="140"/>
        <end position="158"/>
    </location>
</feature>
<dbReference type="AlphaFoldDB" id="A0A4R1PY10"/>
<proteinExistence type="predicted"/>
<dbReference type="OrthoDB" id="5322702at2"/>
<feature type="transmembrane region" description="Helical" evidence="1">
    <location>
        <begin position="62"/>
        <end position="82"/>
    </location>
</feature>
<reference evidence="3 4" key="1">
    <citation type="submission" date="2019-03" db="EMBL/GenBank/DDBJ databases">
        <title>Genomic Encyclopedia of Type Strains, Phase IV (KMG-IV): sequencing the most valuable type-strain genomes for metagenomic binning, comparative biology and taxonomic classification.</title>
        <authorList>
            <person name="Goeker M."/>
        </authorList>
    </citation>
    <scope>NUCLEOTIDE SEQUENCE [LARGE SCALE GENOMIC DNA]</scope>
    <source>
        <strain evidence="3 4">DSM 15969</strain>
    </source>
</reference>
<dbReference type="RefSeq" id="WP_132078557.1">
    <property type="nucleotide sequence ID" value="NZ_SLUI01000005.1"/>
</dbReference>
<keyword evidence="1" id="KW-1133">Transmembrane helix</keyword>
<dbReference type="GO" id="GO:0004175">
    <property type="term" value="F:endopeptidase activity"/>
    <property type="evidence" value="ECO:0007669"/>
    <property type="project" value="UniProtKB-ARBA"/>
</dbReference>
<dbReference type="GO" id="GO:0080120">
    <property type="term" value="P:CAAX-box protein maturation"/>
    <property type="evidence" value="ECO:0007669"/>
    <property type="project" value="UniProtKB-ARBA"/>
</dbReference>
<feature type="transmembrane region" description="Helical" evidence="1">
    <location>
        <begin position="109"/>
        <end position="128"/>
    </location>
</feature>
<sequence>MPKNPVDRQVYITILLAFVFWYLTFSAKWLNFWLSMSMAAFVLTALSVYFAGFVVRKQEVNVKNVLIGIVSAGMLYAIYAAGNYMSQQIFYFARPEIASIYDIRHEGNALMIAMVLLFITSPAEELFWRGFLQRWAVNKFGQVTGWLVAAAVYGAVHILSGNFMLTMAAWIAGLFWGFLYLKTDSIFACIISHALWTVSIFILWPMM</sequence>
<feature type="transmembrane region" description="Helical" evidence="1">
    <location>
        <begin position="36"/>
        <end position="55"/>
    </location>
</feature>
<keyword evidence="4" id="KW-1185">Reference proteome</keyword>
<comment type="caution">
    <text evidence="3">The sequence shown here is derived from an EMBL/GenBank/DDBJ whole genome shotgun (WGS) entry which is preliminary data.</text>
</comment>
<dbReference type="InterPro" id="IPR003675">
    <property type="entry name" value="Rce1/LyrA-like_dom"/>
</dbReference>
<evidence type="ECO:0000256" key="1">
    <source>
        <dbReference type="SAM" id="Phobius"/>
    </source>
</evidence>
<keyword evidence="1" id="KW-0472">Membrane</keyword>
<feature type="transmembrane region" description="Helical" evidence="1">
    <location>
        <begin position="12"/>
        <end position="30"/>
    </location>
</feature>
<gene>
    <name evidence="3" type="ORF">EV210_10596</name>
</gene>
<keyword evidence="1" id="KW-0812">Transmembrane</keyword>
<evidence type="ECO:0000259" key="2">
    <source>
        <dbReference type="Pfam" id="PF02517"/>
    </source>
</evidence>
<dbReference type="Pfam" id="PF02517">
    <property type="entry name" value="Rce1-like"/>
    <property type="match status" value="1"/>
</dbReference>
<feature type="transmembrane region" description="Helical" evidence="1">
    <location>
        <begin position="186"/>
        <end position="204"/>
    </location>
</feature>